<evidence type="ECO:0000313" key="1">
    <source>
        <dbReference type="EMBL" id="HIX52755.1"/>
    </source>
</evidence>
<dbReference type="EMBL" id="DXEU01000146">
    <property type="protein sequence ID" value="HIX52755.1"/>
    <property type="molecule type" value="Genomic_DNA"/>
</dbReference>
<proteinExistence type="predicted"/>
<dbReference type="Proteomes" id="UP000886780">
    <property type="component" value="Unassembled WGS sequence"/>
</dbReference>
<dbReference type="Gene3D" id="3.40.50.1820">
    <property type="entry name" value="alpha/beta hydrolase"/>
    <property type="match status" value="1"/>
</dbReference>
<reference evidence="1" key="1">
    <citation type="journal article" date="2021" name="PeerJ">
        <title>Extensive microbial diversity within the chicken gut microbiome revealed by metagenomics and culture.</title>
        <authorList>
            <person name="Gilroy R."/>
            <person name="Ravi A."/>
            <person name="Getino M."/>
            <person name="Pursley I."/>
            <person name="Horton D.L."/>
            <person name="Alikhan N.F."/>
            <person name="Baker D."/>
            <person name="Gharbi K."/>
            <person name="Hall N."/>
            <person name="Watson M."/>
            <person name="Adriaenssens E.M."/>
            <person name="Foster-Nyarko E."/>
            <person name="Jarju S."/>
            <person name="Secka A."/>
            <person name="Antonio M."/>
            <person name="Oren A."/>
            <person name="Chaudhuri R.R."/>
            <person name="La Ragione R."/>
            <person name="Hildebrand F."/>
            <person name="Pallen M.J."/>
        </authorList>
    </citation>
    <scope>NUCLEOTIDE SEQUENCE</scope>
    <source>
        <strain evidence="1">ChiGjej4B4-12881</strain>
    </source>
</reference>
<organism evidence="1 2">
    <name type="scientific">Candidatus Lachnoclostridium stercoripullorum</name>
    <dbReference type="NCBI Taxonomy" id="2838635"/>
    <lineage>
        <taxon>Bacteria</taxon>
        <taxon>Bacillati</taxon>
        <taxon>Bacillota</taxon>
        <taxon>Clostridia</taxon>
        <taxon>Lachnospirales</taxon>
        <taxon>Lachnospiraceae</taxon>
    </lineage>
</organism>
<evidence type="ECO:0000313" key="2">
    <source>
        <dbReference type="Proteomes" id="UP000886780"/>
    </source>
</evidence>
<sequence>MKGVESMSGEICLIGGREYVLRIPKGGGPFPLAVLCGGDMREELDRLSAGRSPRILLSPSASWERDYTPWPAQAPAGRAPFLGGGPAFLEEIQAALEILEARLPILPGRESRAILGYSLGGLFALWAFCAGKTFGAAASLSGSLWYEGWTEYLAAHLPEQGGRVYLSLGKKEEKSGPAQMRLVGERTRETAGMFRAAGRFGEVPLEMHGGGHFTDIPGRWRRAMEWLDGEEILIEQPHSGV</sequence>
<dbReference type="InterPro" id="IPR029058">
    <property type="entry name" value="AB_hydrolase_fold"/>
</dbReference>
<dbReference type="Pfam" id="PF00756">
    <property type="entry name" value="Esterase"/>
    <property type="match status" value="1"/>
</dbReference>
<reference evidence="1" key="2">
    <citation type="submission" date="2021-04" db="EMBL/GenBank/DDBJ databases">
        <authorList>
            <person name="Gilroy R."/>
        </authorList>
    </citation>
    <scope>NUCLEOTIDE SEQUENCE</scope>
    <source>
        <strain evidence="1">ChiGjej4B4-12881</strain>
    </source>
</reference>
<name>A0A9D1W5G2_9FIRM</name>
<comment type="caution">
    <text evidence="1">The sequence shown here is derived from an EMBL/GenBank/DDBJ whole genome shotgun (WGS) entry which is preliminary data.</text>
</comment>
<dbReference type="InterPro" id="IPR000801">
    <property type="entry name" value="Esterase-like"/>
</dbReference>
<dbReference type="SUPFAM" id="SSF53474">
    <property type="entry name" value="alpha/beta-Hydrolases"/>
    <property type="match status" value="1"/>
</dbReference>
<accession>A0A9D1W5G2</accession>
<dbReference type="AlphaFoldDB" id="A0A9D1W5G2"/>
<evidence type="ECO:0008006" key="3">
    <source>
        <dbReference type="Google" id="ProtNLM"/>
    </source>
</evidence>
<protein>
    <recommendedName>
        <fullName evidence="3">Esterase</fullName>
    </recommendedName>
</protein>
<gene>
    <name evidence="1" type="ORF">IAA28_08110</name>
</gene>